<gene>
    <name evidence="2" type="ORF">FW784_04260</name>
</gene>
<evidence type="ECO:0000256" key="1">
    <source>
        <dbReference type="SAM" id="Phobius"/>
    </source>
</evidence>
<dbReference type="EMBL" id="VTRV01000029">
    <property type="protein sequence ID" value="TZF90721.1"/>
    <property type="molecule type" value="Genomic_DNA"/>
</dbReference>
<reference evidence="2 3" key="1">
    <citation type="submission" date="2019-08" db="EMBL/GenBank/DDBJ databases">
        <title>Draft genome sequence of Lysobacter sp. UKS-15.</title>
        <authorList>
            <person name="Im W.-T."/>
        </authorList>
    </citation>
    <scope>NUCLEOTIDE SEQUENCE [LARGE SCALE GENOMIC DNA]</scope>
    <source>
        <strain evidence="2 3">UKS-15</strain>
    </source>
</reference>
<keyword evidence="1" id="KW-1133">Transmembrane helix</keyword>
<dbReference type="AlphaFoldDB" id="A0A5D8Z7F6"/>
<feature type="transmembrane region" description="Helical" evidence="1">
    <location>
        <begin position="118"/>
        <end position="136"/>
    </location>
</feature>
<evidence type="ECO:0000313" key="3">
    <source>
        <dbReference type="Proteomes" id="UP000323164"/>
    </source>
</evidence>
<proteinExistence type="predicted"/>
<name>A0A5D8Z7F6_9GAMM</name>
<accession>A0A5D8Z7F6</accession>
<sequence>MQYSSPKQARIALSALLVVALSALALWNHLFLMRFHRIEANSAEAVGSVTGLECSNHGKIHYRFTAHGRNWNNSGFCPMECAPARIGDPVTVVFEARDPHNSVCTSAATELDRWSGNYFALFVAGALLFIGILRATDPDEVSEYGR</sequence>
<protein>
    <submittedName>
        <fullName evidence="2">DUF3592 domain-containing protein</fullName>
    </submittedName>
</protein>
<keyword evidence="3" id="KW-1185">Reference proteome</keyword>
<dbReference type="Proteomes" id="UP000323164">
    <property type="component" value="Unassembled WGS sequence"/>
</dbReference>
<evidence type="ECO:0000313" key="2">
    <source>
        <dbReference type="EMBL" id="TZF90721.1"/>
    </source>
</evidence>
<keyword evidence="1" id="KW-0472">Membrane</keyword>
<comment type="caution">
    <text evidence="2">The sequence shown here is derived from an EMBL/GenBank/DDBJ whole genome shotgun (WGS) entry which is preliminary data.</text>
</comment>
<keyword evidence="1" id="KW-0812">Transmembrane</keyword>
<organism evidence="2 3">
    <name type="scientific">Cognatilysobacter lacus</name>
    <dbReference type="NCBI Taxonomy" id="1643323"/>
    <lineage>
        <taxon>Bacteria</taxon>
        <taxon>Pseudomonadati</taxon>
        <taxon>Pseudomonadota</taxon>
        <taxon>Gammaproteobacteria</taxon>
        <taxon>Lysobacterales</taxon>
        <taxon>Lysobacteraceae</taxon>
        <taxon>Cognatilysobacter</taxon>
    </lineage>
</organism>
<dbReference type="RefSeq" id="WP_149352123.1">
    <property type="nucleotide sequence ID" value="NZ_VTRV01000029.1"/>
</dbReference>